<dbReference type="AlphaFoldDB" id="A0A380FMI7"/>
<protein>
    <submittedName>
        <fullName evidence="3">Spermidine Putrescine transport ATP-binding protein potA</fullName>
        <ecNumber evidence="3">3.6.3.-</ecNumber>
    </submittedName>
</protein>
<dbReference type="PANTHER" id="PTHR42788">
    <property type="entry name" value="TAURINE IMPORT ATP-BINDING PROTEIN-RELATED"/>
    <property type="match status" value="1"/>
</dbReference>
<name>A0A380FMI7_STAGA</name>
<dbReference type="InterPro" id="IPR027417">
    <property type="entry name" value="P-loop_NTPase"/>
</dbReference>
<accession>A0A380FMI7</accession>
<keyword evidence="1" id="KW-0813">Transport</keyword>
<keyword evidence="3" id="KW-0067">ATP-binding</keyword>
<sequence>MIEIKDVSFSYKQTDGMKQLKDINLNINKGEVICLAGASGCGKSTLIRLLNGIIPTFFSR</sequence>
<gene>
    <name evidence="3" type="primary">metN_2</name>
    <name evidence="3" type="ORF">NCTC12195_04478</name>
</gene>
<dbReference type="Pfam" id="PF00005">
    <property type="entry name" value="ABC_tran"/>
    <property type="match status" value="1"/>
</dbReference>
<dbReference type="GO" id="GO:0016887">
    <property type="term" value="F:ATP hydrolysis activity"/>
    <property type="evidence" value="ECO:0007669"/>
    <property type="project" value="InterPro"/>
</dbReference>
<keyword evidence="3" id="KW-0378">Hydrolase</keyword>
<dbReference type="SUPFAM" id="SSF52540">
    <property type="entry name" value="P-loop containing nucleoside triphosphate hydrolases"/>
    <property type="match status" value="1"/>
</dbReference>
<reference evidence="3 4" key="1">
    <citation type="submission" date="2018-06" db="EMBL/GenBank/DDBJ databases">
        <authorList>
            <consortium name="Pathogen Informatics"/>
            <person name="Doyle S."/>
        </authorList>
    </citation>
    <scope>NUCLEOTIDE SEQUENCE [LARGE SCALE GENOMIC DNA]</scope>
    <source>
        <strain evidence="3 4">NCTC12195</strain>
    </source>
</reference>
<dbReference type="PANTHER" id="PTHR42788:SF13">
    <property type="entry name" value="ALIPHATIC SULFONATES IMPORT ATP-BINDING PROTEIN SSUB"/>
    <property type="match status" value="1"/>
</dbReference>
<dbReference type="InterPro" id="IPR050166">
    <property type="entry name" value="ABC_transporter_ATP-bind"/>
</dbReference>
<dbReference type="InterPro" id="IPR003439">
    <property type="entry name" value="ABC_transporter-like_ATP-bd"/>
</dbReference>
<evidence type="ECO:0000313" key="4">
    <source>
        <dbReference type="Proteomes" id="UP000255277"/>
    </source>
</evidence>
<keyword evidence="3" id="KW-0547">Nucleotide-binding</keyword>
<evidence type="ECO:0000259" key="2">
    <source>
        <dbReference type="Pfam" id="PF00005"/>
    </source>
</evidence>
<dbReference type="Proteomes" id="UP000255277">
    <property type="component" value="Unassembled WGS sequence"/>
</dbReference>
<dbReference type="EC" id="3.6.3.-" evidence="3"/>
<dbReference type="EMBL" id="UHDK01000001">
    <property type="protein sequence ID" value="SUM34950.1"/>
    <property type="molecule type" value="Genomic_DNA"/>
</dbReference>
<dbReference type="GO" id="GO:0005524">
    <property type="term" value="F:ATP binding"/>
    <property type="evidence" value="ECO:0007669"/>
    <property type="project" value="UniProtKB-KW"/>
</dbReference>
<organism evidence="3 4">
    <name type="scientific">Staphylococcus gallinarum</name>
    <dbReference type="NCBI Taxonomy" id="1293"/>
    <lineage>
        <taxon>Bacteria</taxon>
        <taxon>Bacillati</taxon>
        <taxon>Bacillota</taxon>
        <taxon>Bacilli</taxon>
        <taxon>Bacillales</taxon>
        <taxon>Staphylococcaceae</taxon>
        <taxon>Staphylococcus</taxon>
    </lineage>
</organism>
<dbReference type="Gene3D" id="3.40.50.300">
    <property type="entry name" value="P-loop containing nucleotide triphosphate hydrolases"/>
    <property type="match status" value="1"/>
</dbReference>
<proteinExistence type="predicted"/>
<evidence type="ECO:0000256" key="1">
    <source>
        <dbReference type="ARBA" id="ARBA00022448"/>
    </source>
</evidence>
<feature type="domain" description="ABC transporter" evidence="2">
    <location>
        <begin position="20"/>
        <end position="54"/>
    </location>
</feature>
<evidence type="ECO:0000313" key="3">
    <source>
        <dbReference type="EMBL" id="SUM34950.1"/>
    </source>
</evidence>